<keyword evidence="5" id="KW-0472">Membrane</keyword>
<dbReference type="SUPFAM" id="SSF57850">
    <property type="entry name" value="RING/U-box"/>
    <property type="match status" value="1"/>
</dbReference>
<evidence type="ECO:0000313" key="7">
    <source>
        <dbReference type="EMBL" id="KIH94709.1"/>
    </source>
</evidence>
<evidence type="ECO:0000259" key="6">
    <source>
        <dbReference type="PROSITE" id="PS51292"/>
    </source>
</evidence>
<dbReference type="PANTHER" id="PTHR46347:SF1">
    <property type="entry name" value="RING_FYVE_PHD ZINC FINGER SUPERFAMILY PROTEIN"/>
    <property type="match status" value="1"/>
</dbReference>
<protein>
    <submittedName>
        <fullName evidence="7">Ring finger domain containing protein</fullName>
    </submittedName>
</protein>
<gene>
    <name evidence="7" type="ORF">SPBR_03711</name>
</gene>
<evidence type="ECO:0000313" key="8">
    <source>
        <dbReference type="Proteomes" id="UP000031575"/>
    </source>
</evidence>
<feature type="compositionally biased region" description="Polar residues" evidence="4">
    <location>
        <begin position="43"/>
        <end position="75"/>
    </location>
</feature>
<feature type="region of interest" description="Disordered" evidence="4">
    <location>
        <begin position="1"/>
        <end position="136"/>
    </location>
</feature>
<feature type="region of interest" description="Disordered" evidence="4">
    <location>
        <begin position="462"/>
        <end position="498"/>
    </location>
</feature>
<feature type="compositionally biased region" description="Basic and acidic residues" evidence="4">
    <location>
        <begin position="91"/>
        <end position="135"/>
    </location>
</feature>
<keyword evidence="8" id="KW-1185">Reference proteome</keyword>
<dbReference type="PANTHER" id="PTHR46347">
    <property type="entry name" value="RING/FYVE/PHD ZINC FINGER SUPERFAMILY PROTEIN"/>
    <property type="match status" value="1"/>
</dbReference>
<reference evidence="7 8" key="1">
    <citation type="journal article" date="2014" name="BMC Genomics">
        <title>Comparative genomics of the major fungal agents of human and animal Sporotrichosis: Sporothrix schenckii and Sporothrix brasiliensis.</title>
        <authorList>
            <person name="Teixeira M.M."/>
            <person name="de Almeida L.G."/>
            <person name="Kubitschek-Barreira P."/>
            <person name="Alves F.L."/>
            <person name="Kioshima E.S."/>
            <person name="Abadio A.K."/>
            <person name="Fernandes L."/>
            <person name="Derengowski L.S."/>
            <person name="Ferreira K.S."/>
            <person name="Souza R.C."/>
            <person name="Ruiz J.C."/>
            <person name="de Andrade N.C."/>
            <person name="Paes H.C."/>
            <person name="Nicola A.M."/>
            <person name="Albuquerque P."/>
            <person name="Gerber A.L."/>
            <person name="Martins V.P."/>
            <person name="Peconick L.D."/>
            <person name="Neto A.V."/>
            <person name="Chaucanez C.B."/>
            <person name="Silva P.A."/>
            <person name="Cunha O.L."/>
            <person name="de Oliveira F.F."/>
            <person name="dos Santos T.C."/>
            <person name="Barros A.L."/>
            <person name="Soares M.A."/>
            <person name="de Oliveira L.M."/>
            <person name="Marini M.M."/>
            <person name="Villalobos-Duno H."/>
            <person name="Cunha M.M."/>
            <person name="de Hoog S."/>
            <person name="da Silveira J.F."/>
            <person name="Henrissat B."/>
            <person name="Nino-Vega G.A."/>
            <person name="Cisalpino P.S."/>
            <person name="Mora-Montes H.M."/>
            <person name="Almeida S.R."/>
            <person name="Stajich J.E."/>
            <person name="Lopes-Bezerra L.M."/>
            <person name="Vasconcelos A.T."/>
            <person name="Felipe M.S."/>
        </authorList>
    </citation>
    <scope>NUCLEOTIDE SEQUENCE [LARGE SCALE GENOMIC DNA]</scope>
    <source>
        <strain evidence="7 8">5110</strain>
    </source>
</reference>
<evidence type="ECO:0000256" key="5">
    <source>
        <dbReference type="SAM" id="Phobius"/>
    </source>
</evidence>
<evidence type="ECO:0000256" key="3">
    <source>
        <dbReference type="ARBA" id="ARBA00022833"/>
    </source>
</evidence>
<dbReference type="SMART" id="SM00744">
    <property type="entry name" value="RINGv"/>
    <property type="match status" value="1"/>
</dbReference>
<dbReference type="VEuPathDB" id="FungiDB:SPBR_03711"/>
<keyword evidence="1" id="KW-0479">Metal-binding</keyword>
<keyword evidence="2" id="KW-0863">Zinc-finger</keyword>
<dbReference type="Pfam" id="PF12906">
    <property type="entry name" value="RINGv"/>
    <property type="match status" value="1"/>
</dbReference>
<dbReference type="PROSITE" id="PS51292">
    <property type="entry name" value="ZF_RING_CH"/>
    <property type="match status" value="1"/>
</dbReference>
<dbReference type="Proteomes" id="UP000031575">
    <property type="component" value="Unassembled WGS sequence"/>
</dbReference>
<dbReference type="RefSeq" id="XP_040622719.1">
    <property type="nucleotide sequence ID" value="XM_040762001.1"/>
</dbReference>
<dbReference type="InterPro" id="IPR013083">
    <property type="entry name" value="Znf_RING/FYVE/PHD"/>
</dbReference>
<dbReference type="GeneID" id="63676922"/>
<dbReference type="EMBL" id="AWTV01000003">
    <property type="protein sequence ID" value="KIH94709.1"/>
    <property type="molecule type" value="Genomic_DNA"/>
</dbReference>
<feature type="transmembrane region" description="Helical" evidence="5">
    <location>
        <begin position="420"/>
        <end position="443"/>
    </location>
</feature>
<proteinExistence type="predicted"/>
<organism evidence="7 8">
    <name type="scientific">Sporothrix brasiliensis 5110</name>
    <dbReference type="NCBI Taxonomy" id="1398154"/>
    <lineage>
        <taxon>Eukaryota</taxon>
        <taxon>Fungi</taxon>
        <taxon>Dikarya</taxon>
        <taxon>Ascomycota</taxon>
        <taxon>Pezizomycotina</taxon>
        <taxon>Sordariomycetes</taxon>
        <taxon>Sordariomycetidae</taxon>
        <taxon>Ophiostomatales</taxon>
        <taxon>Ophiostomataceae</taxon>
        <taxon>Sporothrix</taxon>
    </lineage>
</organism>
<keyword evidence="5" id="KW-0812">Transmembrane</keyword>
<evidence type="ECO:0000256" key="1">
    <source>
        <dbReference type="ARBA" id="ARBA00022723"/>
    </source>
</evidence>
<feature type="compositionally biased region" description="Polar residues" evidence="4">
    <location>
        <begin position="24"/>
        <end position="36"/>
    </location>
</feature>
<sequence>MDFRARTGADGVGSSWSWPADTAATGNASGNDTSSAMRDDGWATTSGFDSGSTRQPRPHQATATSDGDNDGTASVGSFPGVSDNASWVTENEERTPLEHNHYHYRGDTNEYGFDNERHGPGQQKEPTEEERAQERYRRRFKPRTCRICFETVLPTFEDITTHPDDGLRDMMGEDDAAAEPVGLGAAVQAVGEATAGLRDRVAGAVTSALPTFVRSSRMPRVRYISENPEDGRLISPCRCKGSQKYVHDGCLQAWRKAQPMAERNFWKCPTCGFKYRIQRLRWGRLVSNKITRALMTLLVFGLTLFVLGFVADPLMDLWVDPSGVIMDTFLDVHEFDTDDDLLGSFHDVLGGGGGSGVGGVADFVGVSGWWEHFIKGLFSLGIVGVVKTFFVVSPFTWFNLRGVGLGRGRRRAAGGGRGRYESMSWIFILVGAFTFLGVAWNGINYLSGRLLERASERIIDIGAEGPDDDDEDTDAGHAEADGSNVGIPEAVNDDGQDA</sequence>
<comment type="caution">
    <text evidence="7">The sequence shown here is derived from an EMBL/GenBank/DDBJ whole genome shotgun (WGS) entry which is preliminary data.</text>
</comment>
<keyword evidence="5" id="KW-1133">Transmembrane helix</keyword>
<accession>A0A0C2F6Y5</accession>
<keyword evidence="3" id="KW-0862">Zinc</keyword>
<dbReference type="InterPro" id="IPR011016">
    <property type="entry name" value="Znf_RING-CH"/>
</dbReference>
<evidence type="ECO:0000256" key="2">
    <source>
        <dbReference type="ARBA" id="ARBA00022771"/>
    </source>
</evidence>
<feature type="domain" description="RING-CH-type" evidence="6">
    <location>
        <begin position="211"/>
        <end position="278"/>
    </location>
</feature>
<dbReference type="HOGENOM" id="CLU_047453_0_0_1"/>
<dbReference type="OrthoDB" id="264354at2759"/>
<feature type="transmembrane region" description="Helical" evidence="5">
    <location>
        <begin position="290"/>
        <end position="311"/>
    </location>
</feature>
<dbReference type="AlphaFoldDB" id="A0A0C2F6Y5"/>
<name>A0A0C2F6Y5_9PEZI</name>
<dbReference type="CDD" id="cd16495">
    <property type="entry name" value="RING_CH-C4HC3_MARCH"/>
    <property type="match status" value="1"/>
</dbReference>
<dbReference type="GO" id="GO:0008270">
    <property type="term" value="F:zinc ion binding"/>
    <property type="evidence" value="ECO:0007669"/>
    <property type="project" value="UniProtKB-KW"/>
</dbReference>
<evidence type="ECO:0000256" key="4">
    <source>
        <dbReference type="SAM" id="MobiDB-lite"/>
    </source>
</evidence>
<dbReference type="Gene3D" id="3.30.40.10">
    <property type="entry name" value="Zinc/RING finger domain, C3HC4 (zinc finger)"/>
    <property type="match status" value="1"/>
</dbReference>
<feature type="transmembrane region" description="Helical" evidence="5">
    <location>
        <begin position="377"/>
        <end position="400"/>
    </location>
</feature>